<dbReference type="Proteomes" id="UP001596445">
    <property type="component" value="Unassembled WGS sequence"/>
</dbReference>
<comment type="similarity">
    <text evidence="1">Belongs to the ABC transporter superfamily.</text>
</comment>
<protein>
    <submittedName>
        <fullName evidence="6">ABC transporter ATP-binding protein</fullName>
    </submittedName>
</protein>
<dbReference type="EMBL" id="JBHSZI010000001">
    <property type="protein sequence ID" value="MFC7059277.1"/>
    <property type="molecule type" value="Genomic_DNA"/>
</dbReference>
<evidence type="ECO:0000313" key="7">
    <source>
        <dbReference type="Proteomes" id="UP001596445"/>
    </source>
</evidence>
<evidence type="ECO:0000313" key="6">
    <source>
        <dbReference type="EMBL" id="MFC7059277.1"/>
    </source>
</evidence>
<keyword evidence="2" id="KW-0813">Transport</keyword>
<reference evidence="6 7" key="1">
    <citation type="journal article" date="2019" name="Int. J. Syst. Evol. Microbiol.">
        <title>The Global Catalogue of Microorganisms (GCM) 10K type strain sequencing project: providing services to taxonomists for standard genome sequencing and annotation.</title>
        <authorList>
            <consortium name="The Broad Institute Genomics Platform"/>
            <consortium name="The Broad Institute Genome Sequencing Center for Infectious Disease"/>
            <person name="Wu L."/>
            <person name="Ma J."/>
        </authorList>
    </citation>
    <scope>NUCLEOTIDE SEQUENCE [LARGE SCALE GENOMIC DNA]</scope>
    <source>
        <strain evidence="6 7">JCM 30072</strain>
    </source>
</reference>
<name>A0ABD5W2J1_9EURY</name>
<dbReference type="CDD" id="cd03230">
    <property type="entry name" value="ABC_DR_subfamily_A"/>
    <property type="match status" value="1"/>
</dbReference>
<accession>A0ABD5W2J1</accession>
<dbReference type="InterPro" id="IPR027417">
    <property type="entry name" value="P-loop_NTPase"/>
</dbReference>
<dbReference type="SMART" id="SM00382">
    <property type="entry name" value="AAA"/>
    <property type="match status" value="1"/>
</dbReference>
<dbReference type="RefSeq" id="WP_267162037.1">
    <property type="nucleotide sequence ID" value="NZ_CP112972.1"/>
</dbReference>
<evidence type="ECO:0000256" key="3">
    <source>
        <dbReference type="ARBA" id="ARBA00022741"/>
    </source>
</evidence>
<evidence type="ECO:0000256" key="1">
    <source>
        <dbReference type="ARBA" id="ARBA00005417"/>
    </source>
</evidence>
<dbReference type="InterPro" id="IPR050763">
    <property type="entry name" value="ABC_transporter_ATP-binding"/>
</dbReference>
<dbReference type="PROSITE" id="PS50893">
    <property type="entry name" value="ABC_TRANSPORTER_2"/>
    <property type="match status" value="1"/>
</dbReference>
<dbReference type="PANTHER" id="PTHR42711:SF5">
    <property type="entry name" value="ABC TRANSPORTER ATP-BINDING PROTEIN NATA"/>
    <property type="match status" value="1"/>
</dbReference>
<dbReference type="Pfam" id="PF00005">
    <property type="entry name" value="ABC_tran"/>
    <property type="match status" value="1"/>
</dbReference>
<sequence>MTSDRSTVIQTRDLRKEYGSTVAVDDVSLEVYDGEIFALLGPNGAGKTTAVELIQGLREPTAGTVTLFGTDLQEHLLEVKDRIGVVPQSFHTFERLTVRENVALIADLHSNPLDTDEVLAELDLDDWAGERFSSLSGGYQRRTGIAMALVSDPEVLFLDEPTAGLDPAARRATWEHIERLPALGTTVVLTTHYMDEVEYLADRVALLVDGHVEAVDSVPGLVEEYAGEVTVVVHLPDGSDEATPELESVLESEAKAVYRRDTALVGVFDDRQRAQETYSALQDIGTHSIDLVSPGMEDVFLELAGASMAPGGELQ</sequence>
<keyword evidence="3" id="KW-0547">Nucleotide-binding</keyword>
<feature type="domain" description="ABC transporter" evidence="5">
    <location>
        <begin position="9"/>
        <end position="234"/>
    </location>
</feature>
<evidence type="ECO:0000256" key="2">
    <source>
        <dbReference type="ARBA" id="ARBA00022448"/>
    </source>
</evidence>
<proteinExistence type="inferred from homology"/>
<dbReference type="GO" id="GO:0005524">
    <property type="term" value="F:ATP binding"/>
    <property type="evidence" value="ECO:0007669"/>
    <property type="project" value="UniProtKB-KW"/>
</dbReference>
<organism evidence="6 7">
    <name type="scientific">Halovenus salina</name>
    <dbReference type="NCBI Taxonomy" id="1510225"/>
    <lineage>
        <taxon>Archaea</taxon>
        <taxon>Methanobacteriati</taxon>
        <taxon>Methanobacteriota</taxon>
        <taxon>Stenosarchaea group</taxon>
        <taxon>Halobacteria</taxon>
        <taxon>Halobacteriales</taxon>
        <taxon>Haloarculaceae</taxon>
        <taxon>Halovenus</taxon>
    </lineage>
</organism>
<dbReference type="Gene3D" id="3.40.50.300">
    <property type="entry name" value="P-loop containing nucleotide triphosphate hydrolases"/>
    <property type="match status" value="1"/>
</dbReference>
<evidence type="ECO:0000259" key="5">
    <source>
        <dbReference type="PROSITE" id="PS50893"/>
    </source>
</evidence>
<dbReference type="AlphaFoldDB" id="A0ABD5W2J1"/>
<dbReference type="PANTHER" id="PTHR42711">
    <property type="entry name" value="ABC TRANSPORTER ATP-BINDING PROTEIN"/>
    <property type="match status" value="1"/>
</dbReference>
<keyword evidence="7" id="KW-1185">Reference proteome</keyword>
<dbReference type="InterPro" id="IPR003593">
    <property type="entry name" value="AAA+_ATPase"/>
</dbReference>
<evidence type="ECO:0000256" key="4">
    <source>
        <dbReference type="ARBA" id="ARBA00022840"/>
    </source>
</evidence>
<dbReference type="SUPFAM" id="SSF52540">
    <property type="entry name" value="P-loop containing nucleoside triphosphate hydrolases"/>
    <property type="match status" value="1"/>
</dbReference>
<gene>
    <name evidence="6" type="ORF">ACFQQG_15240</name>
</gene>
<keyword evidence="4 6" id="KW-0067">ATP-binding</keyword>
<dbReference type="InterPro" id="IPR003439">
    <property type="entry name" value="ABC_transporter-like_ATP-bd"/>
</dbReference>
<dbReference type="GeneID" id="76631411"/>
<comment type="caution">
    <text evidence="6">The sequence shown here is derived from an EMBL/GenBank/DDBJ whole genome shotgun (WGS) entry which is preliminary data.</text>
</comment>